<sequence>MGSGNQEEDSVEIEESDAGACETAPDDSEEVPQVDPNAEIPAPISGLFKSLCEVNVEDNNGVRLPLAIVDAYRKIWCKSAEISPCLLAPSTLKDFLGNADGNIMFYIVFNKGEYLFTLGNNQKVVKTKRVIRK</sequence>
<organism evidence="2">
    <name type="scientific">Myoviridae sp. ctaOv25</name>
    <dbReference type="NCBI Taxonomy" id="2827290"/>
    <lineage>
        <taxon>Viruses</taxon>
        <taxon>Duplodnaviria</taxon>
        <taxon>Heunggongvirae</taxon>
        <taxon>Uroviricota</taxon>
        <taxon>Caudoviricetes</taxon>
    </lineage>
</organism>
<accession>A0A8S5R535</accession>
<dbReference type="EMBL" id="BK015820">
    <property type="protein sequence ID" value="DAE26551.1"/>
    <property type="molecule type" value="Genomic_DNA"/>
</dbReference>
<name>A0A8S5R535_9CAUD</name>
<proteinExistence type="predicted"/>
<reference evidence="2" key="1">
    <citation type="journal article" date="2021" name="Proc. Natl. Acad. Sci. U.S.A.">
        <title>A Catalog of Tens of Thousands of Viruses from Human Metagenomes Reveals Hidden Associations with Chronic Diseases.</title>
        <authorList>
            <person name="Tisza M.J."/>
            <person name="Buck C.B."/>
        </authorList>
    </citation>
    <scope>NUCLEOTIDE SEQUENCE</scope>
    <source>
        <strain evidence="2">CtaOv25</strain>
    </source>
</reference>
<evidence type="ECO:0000313" key="2">
    <source>
        <dbReference type="EMBL" id="DAE26551.1"/>
    </source>
</evidence>
<feature type="region of interest" description="Disordered" evidence="1">
    <location>
        <begin position="1"/>
        <end position="37"/>
    </location>
</feature>
<evidence type="ECO:0000256" key="1">
    <source>
        <dbReference type="SAM" id="MobiDB-lite"/>
    </source>
</evidence>
<feature type="compositionally biased region" description="Acidic residues" evidence="1">
    <location>
        <begin position="1"/>
        <end position="17"/>
    </location>
</feature>
<protein>
    <submittedName>
        <fullName evidence="2">Uncharacterized protein</fullName>
    </submittedName>
</protein>